<evidence type="ECO:0000256" key="8">
    <source>
        <dbReference type="PROSITE-ProRule" id="PRU00284"/>
    </source>
</evidence>
<evidence type="ECO:0000259" key="11">
    <source>
        <dbReference type="PROSITE" id="PS50111"/>
    </source>
</evidence>
<feature type="transmembrane region" description="Helical" evidence="10">
    <location>
        <begin position="12"/>
        <end position="32"/>
    </location>
</feature>
<dbReference type="SUPFAM" id="SSF58104">
    <property type="entry name" value="Methyl-accepting chemotaxis protein (MCP) signaling domain"/>
    <property type="match status" value="1"/>
</dbReference>
<evidence type="ECO:0000256" key="3">
    <source>
        <dbReference type="ARBA" id="ARBA00022692"/>
    </source>
</evidence>
<feature type="transmembrane region" description="Helical" evidence="10">
    <location>
        <begin position="195"/>
        <end position="215"/>
    </location>
</feature>
<dbReference type="SMART" id="SM00283">
    <property type="entry name" value="MA"/>
    <property type="match status" value="1"/>
</dbReference>
<dbReference type="Gene3D" id="1.10.287.950">
    <property type="entry name" value="Methyl-accepting chemotaxis protein"/>
    <property type="match status" value="1"/>
</dbReference>
<comment type="subcellular location">
    <subcellularLocation>
        <location evidence="1">Cell membrane</location>
        <topology evidence="1">Multi-pass membrane protein</topology>
    </subcellularLocation>
</comment>
<reference evidence="13 14" key="1">
    <citation type="journal article" date="2011" name="BMC Genomics">
        <title>Genomic insights into an obligate epibiotic bacterial predator: Micavibrio aeruginosavorus ARL-13.</title>
        <authorList>
            <person name="Wang Z."/>
            <person name="Kadouri D."/>
            <person name="Wu M."/>
        </authorList>
    </citation>
    <scope>NUCLEOTIDE SEQUENCE [LARGE SCALE GENOMIC DNA]</scope>
    <source>
        <strain evidence="13 14">ARL-13</strain>
    </source>
</reference>
<dbReference type="AlphaFoldDB" id="G2KSL6"/>
<dbReference type="InterPro" id="IPR004090">
    <property type="entry name" value="Chemotax_Me-accpt_rcpt"/>
</dbReference>
<dbReference type="eggNOG" id="COG2972">
    <property type="taxonomic scope" value="Bacteria"/>
</dbReference>
<dbReference type="InterPro" id="IPR003660">
    <property type="entry name" value="HAMP_dom"/>
</dbReference>
<evidence type="ECO:0000313" key="14">
    <source>
        <dbReference type="Proteomes" id="UP000009286"/>
    </source>
</evidence>
<accession>G2KSL6</accession>
<organism evidence="13 14">
    <name type="scientific">Micavibrio aeruginosavorus (strain ARL-13)</name>
    <dbReference type="NCBI Taxonomy" id="856793"/>
    <lineage>
        <taxon>Bacteria</taxon>
        <taxon>Pseudomonadati</taxon>
        <taxon>Bdellovibrionota</taxon>
        <taxon>Bdellovibrionia</taxon>
        <taxon>Bdellovibrionales</taxon>
        <taxon>Pseudobdellovibrionaceae</taxon>
        <taxon>Micavibrio</taxon>
    </lineage>
</organism>
<proteinExistence type="inferred from homology"/>
<protein>
    <submittedName>
        <fullName evidence="13">HAMP domain protein</fullName>
    </submittedName>
</protein>
<dbReference type="EMBL" id="CP002382">
    <property type="protein sequence ID" value="AEP09616.1"/>
    <property type="molecule type" value="Genomic_DNA"/>
</dbReference>
<name>G2KSL6_MICAA</name>
<sequence>MRFLSNLKIKTKILMIIVLAVLGNLAIVYANANTTRTMLQNERTLKTRHLTETAYTLIEKSYADFKAGVITEDQAKSAALETLKALRYETSDYFWVNTPEPRVVMHPMIPKIVGQDLATENPKLHTLFSEMSVAAKSTDKGGAYNYLWQKPGFDQDQLFPKVSYVKYFAPWNWVVGTGIYVDDVQAAFRQNLIEGLINAGIVVAVIILLSMLISADLSKPMKKLSSDLKELASGNINVESEYGGRKDEVGDIARAFNVFKQNTIEKYRLEAEQKENERRQAEEKKALMLKMADSFDERVGKIVESVGHAASDLQMMAGSLSSAIEETTQQSQHVADSSNRASSNVATVAAATEELSVSIQEISSNILTTSSAARTCASYAEQSQAKLDSLQAAISEIDAVVQTINAVAEQTNLLALNATIEASRAGDAGKGFSVVASEVKTLANQTRNMTNEISSRVEHVKNSAMETVETVKAIINGVNEVDGQTAHIAAAVEEQTTATQEISRNIQIASESTNTVSTSIEEVKVATEHSAQSTSQLKESSDMLAMQADMLKKSVNEFLDQIRNG</sequence>
<gene>
    <name evidence="13" type="ordered locus">MICA_1294</name>
</gene>
<dbReference type="SMART" id="SM00304">
    <property type="entry name" value="HAMP"/>
    <property type="match status" value="1"/>
</dbReference>
<keyword evidence="9" id="KW-0175">Coiled coil</keyword>
<dbReference type="InterPro" id="IPR004089">
    <property type="entry name" value="MCPsignal_dom"/>
</dbReference>
<dbReference type="Gene3D" id="1.10.8.500">
    <property type="entry name" value="HAMP domain in histidine kinase"/>
    <property type="match status" value="1"/>
</dbReference>
<dbReference type="Pfam" id="PF00672">
    <property type="entry name" value="HAMP"/>
    <property type="match status" value="1"/>
</dbReference>
<feature type="coiled-coil region" evidence="9">
    <location>
        <begin position="257"/>
        <end position="291"/>
    </location>
</feature>
<keyword evidence="14" id="KW-1185">Reference proteome</keyword>
<dbReference type="STRING" id="856793.MICA_1294"/>
<dbReference type="Pfam" id="PF00015">
    <property type="entry name" value="MCPsignal"/>
    <property type="match status" value="1"/>
</dbReference>
<dbReference type="GO" id="GO:0004888">
    <property type="term" value="F:transmembrane signaling receptor activity"/>
    <property type="evidence" value="ECO:0007669"/>
    <property type="project" value="InterPro"/>
</dbReference>
<dbReference type="KEGG" id="mai:MICA_1294"/>
<dbReference type="eggNOG" id="COG0840">
    <property type="taxonomic scope" value="Bacteria"/>
</dbReference>
<comment type="similarity">
    <text evidence="7">Belongs to the methyl-accepting chemotaxis (MCP) protein family.</text>
</comment>
<evidence type="ECO:0000259" key="12">
    <source>
        <dbReference type="PROSITE" id="PS50885"/>
    </source>
</evidence>
<evidence type="ECO:0000256" key="7">
    <source>
        <dbReference type="ARBA" id="ARBA00029447"/>
    </source>
</evidence>
<keyword evidence="2" id="KW-1003">Cell membrane</keyword>
<evidence type="ECO:0000256" key="10">
    <source>
        <dbReference type="SAM" id="Phobius"/>
    </source>
</evidence>
<dbReference type="Pfam" id="PF17200">
    <property type="entry name" value="sCache_2"/>
    <property type="match status" value="1"/>
</dbReference>
<dbReference type="PANTHER" id="PTHR32089">
    <property type="entry name" value="METHYL-ACCEPTING CHEMOTAXIS PROTEIN MCPB"/>
    <property type="match status" value="1"/>
</dbReference>
<feature type="domain" description="HAMP" evidence="12">
    <location>
        <begin position="215"/>
        <end position="268"/>
    </location>
</feature>
<dbReference type="HOGENOM" id="CLU_000445_107_27_5"/>
<dbReference type="CDD" id="cd06225">
    <property type="entry name" value="HAMP"/>
    <property type="match status" value="1"/>
</dbReference>
<keyword evidence="6 8" id="KW-0807">Transducer</keyword>
<dbReference type="OrthoDB" id="1776073at2"/>
<dbReference type="PANTHER" id="PTHR32089:SF112">
    <property type="entry name" value="LYSOZYME-LIKE PROTEIN-RELATED"/>
    <property type="match status" value="1"/>
</dbReference>
<dbReference type="SMART" id="SM01049">
    <property type="entry name" value="Cache_2"/>
    <property type="match status" value="1"/>
</dbReference>
<feature type="domain" description="Methyl-accepting transducer" evidence="11">
    <location>
        <begin position="309"/>
        <end position="538"/>
    </location>
</feature>
<dbReference type="GO" id="GO:0006935">
    <property type="term" value="P:chemotaxis"/>
    <property type="evidence" value="ECO:0007669"/>
    <property type="project" value="InterPro"/>
</dbReference>
<evidence type="ECO:0000256" key="2">
    <source>
        <dbReference type="ARBA" id="ARBA00022475"/>
    </source>
</evidence>
<keyword evidence="5 10" id="KW-0472">Membrane</keyword>
<dbReference type="InterPro" id="IPR033480">
    <property type="entry name" value="sCache_2"/>
</dbReference>
<evidence type="ECO:0000256" key="9">
    <source>
        <dbReference type="SAM" id="Coils"/>
    </source>
</evidence>
<dbReference type="PROSITE" id="PS50111">
    <property type="entry name" value="CHEMOTAXIS_TRANSDUC_2"/>
    <property type="match status" value="1"/>
</dbReference>
<evidence type="ECO:0000256" key="5">
    <source>
        <dbReference type="ARBA" id="ARBA00023136"/>
    </source>
</evidence>
<evidence type="ECO:0000313" key="13">
    <source>
        <dbReference type="EMBL" id="AEP09616.1"/>
    </source>
</evidence>
<dbReference type="RefSeq" id="WP_014102839.1">
    <property type="nucleotide sequence ID" value="NC_016026.1"/>
</dbReference>
<keyword evidence="3 10" id="KW-0812">Transmembrane</keyword>
<keyword evidence="4 10" id="KW-1133">Transmembrane helix</keyword>
<dbReference type="Gene3D" id="3.30.450.20">
    <property type="entry name" value="PAS domain"/>
    <property type="match status" value="1"/>
</dbReference>
<evidence type="ECO:0000256" key="1">
    <source>
        <dbReference type="ARBA" id="ARBA00004651"/>
    </source>
</evidence>
<evidence type="ECO:0000256" key="4">
    <source>
        <dbReference type="ARBA" id="ARBA00022989"/>
    </source>
</evidence>
<evidence type="ECO:0000256" key="6">
    <source>
        <dbReference type="ARBA" id="ARBA00023224"/>
    </source>
</evidence>
<dbReference type="Proteomes" id="UP000009286">
    <property type="component" value="Chromosome"/>
</dbReference>
<dbReference type="PRINTS" id="PR00260">
    <property type="entry name" value="CHEMTRNSDUCR"/>
</dbReference>
<dbReference type="PROSITE" id="PS50885">
    <property type="entry name" value="HAMP"/>
    <property type="match status" value="1"/>
</dbReference>
<dbReference type="GO" id="GO:0005886">
    <property type="term" value="C:plasma membrane"/>
    <property type="evidence" value="ECO:0007669"/>
    <property type="project" value="UniProtKB-SubCell"/>
</dbReference>
<dbReference type="GO" id="GO:0007165">
    <property type="term" value="P:signal transduction"/>
    <property type="evidence" value="ECO:0007669"/>
    <property type="project" value="UniProtKB-KW"/>
</dbReference>